<dbReference type="InterPro" id="IPR017972">
    <property type="entry name" value="Cyt_P450_CS"/>
</dbReference>
<evidence type="ECO:0000313" key="4">
    <source>
        <dbReference type="Proteomes" id="UP000253741"/>
    </source>
</evidence>
<dbReference type="PANTHER" id="PTHR46696:SF4">
    <property type="entry name" value="BIOTIN BIOSYNTHESIS CYTOCHROME P450"/>
    <property type="match status" value="1"/>
</dbReference>
<keyword evidence="4" id="KW-1185">Reference proteome</keyword>
<evidence type="ECO:0000256" key="2">
    <source>
        <dbReference type="RuleBase" id="RU000461"/>
    </source>
</evidence>
<protein>
    <submittedName>
        <fullName evidence="3">Cytochrome P450</fullName>
    </submittedName>
</protein>
<sequence>MEPTLTTPAVDRRTVASLFSRLRTRKGQSNPRPLYSELRNLGDIVPSPWGGHLVTSYALCDEVMRSRTWKVPDTQWRTSQGNAARWNTPASLQTAKSLPMLNPPHHTRVRRSAGNMFDRNKLAEIEESIARNVEKVLDLFESKLLEGAADFNSLVADELPVRSIGEWLGLPSSDYSLLRSLTNDQTLSQEFFPSPSQLARADAAARGLQEYFTALVRERRETPGDDPVSSWIATWDTLEPDRERADAEAHSMAVFVIVAALETTEHLLSSMVRLLLEHPGQLERLRAHPEYIPYVVDETLRYDPAIHAISRTAPRDTVLGDTLVREGEMVQLMVGAAQHDPRQYPDPENFDVGRKPPHFGFGSGIHYCLGAPLARLEGKLLLTSMLKRIPRIRISEPPAWEPRVSFRRLNRLMVAAG</sequence>
<dbReference type="OrthoDB" id="4302140at2"/>
<comment type="caution">
    <text evidence="3">The sequence shown here is derived from an EMBL/GenBank/DDBJ whole genome shotgun (WGS) entry which is preliminary data.</text>
</comment>
<proteinExistence type="inferred from homology"/>
<evidence type="ECO:0000256" key="1">
    <source>
        <dbReference type="ARBA" id="ARBA00010617"/>
    </source>
</evidence>
<comment type="similarity">
    <text evidence="1 2">Belongs to the cytochrome P450 family.</text>
</comment>
<keyword evidence="2" id="KW-0479">Metal-binding</keyword>
<dbReference type="SUPFAM" id="SSF48264">
    <property type="entry name" value="Cytochrome P450"/>
    <property type="match status" value="1"/>
</dbReference>
<keyword evidence="2" id="KW-0408">Iron</keyword>
<dbReference type="InterPro" id="IPR001128">
    <property type="entry name" value="Cyt_P450"/>
</dbReference>
<dbReference type="EMBL" id="QQNA01000133">
    <property type="protein sequence ID" value="RDG36848.1"/>
    <property type="molecule type" value="Genomic_DNA"/>
</dbReference>
<dbReference type="InterPro" id="IPR036396">
    <property type="entry name" value="Cyt_P450_sf"/>
</dbReference>
<reference evidence="3 4" key="1">
    <citation type="submission" date="2018-07" db="EMBL/GenBank/DDBJ databases">
        <title>Streptomyces species from bats.</title>
        <authorList>
            <person name="Dunlap C."/>
        </authorList>
    </citation>
    <scope>NUCLEOTIDE SEQUENCE [LARGE SCALE GENOMIC DNA]</scope>
    <source>
        <strain evidence="3 4">AC230</strain>
    </source>
</reference>
<dbReference type="AlphaFoldDB" id="A0A370B4V3"/>
<dbReference type="RefSeq" id="WP_114624808.1">
    <property type="nucleotide sequence ID" value="NZ_QQNA01000133.1"/>
</dbReference>
<keyword evidence="2" id="KW-0503">Monooxygenase</keyword>
<keyword evidence="2" id="KW-0349">Heme</keyword>
<organism evidence="3 4">
    <name type="scientific">Streptomyces corynorhini</name>
    <dbReference type="NCBI Taxonomy" id="2282652"/>
    <lineage>
        <taxon>Bacteria</taxon>
        <taxon>Bacillati</taxon>
        <taxon>Actinomycetota</taxon>
        <taxon>Actinomycetes</taxon>
        <taxon>Kitasatosporales</taxon>
        <taxon>Streptomycetaceae</taxon>
        <taxon>Streptomyces</taxon>
    </lineage>
</organism>
<dbReference type="Proteomes" id="UP000253741">
    <property type="component" value="Unassembled WGS sequence"/>
</dbReference>
<keyword evidence="2" id="KW-0560">Oxidoreductase</keyword>
<name>A0A370B4V3_9ACTN</name>
<dbReference type="GO" id="GO:0006707">
    <property type="term" value="P:cholesterol catabolic process"/>
    <property type="evidence" value="ECO:0007669"/>
    <property type="project" value="TreeGrafter"/>
</dbReference>
<gene>
    <name evidence="3" type="ORF">DVH02_17820</name>
</gene>
<dbReference type="GO" id="GO:0008395">
    <property type="term" value="F:steroid hydroxylase activity"/>
    <property type="evidence" value="ECO:0007669"/>
    <property type="project" value="TreeGrafter"/>
</dbReference>
<dbReference type="PANTHER" id="PTHR46696">
    <property type="entry name" value="P450, PUTATIVE (EUROFUNG)-RELATED"/>
    <property type="match status" value="1"/>
</dbReference>
<dbReference type="Gene3D" id="1.10.630.10">
    <property type="entry name" value="Cytochrome P450"/>
    <property type="match status" value="1"/>
</dbReference>
<dbReference type="GO" id="GO:0020037">
    <property type="term" value="F:heme binding"/>
    <property type="evidence" value="ECO:0007669"/>
    <property type="project" value="InterPro"/>
</dbReference>
<dbReference type="GO" id="GO:0005506">
    <property type="term" value="F:iron ion binding"/>
    <property type="evidence" value="ECO:0007669"/>
    <property type="project" value="InterPro"/>
</dbReference>
<dbReference type="PRINTS" id="PR00359">
    <property type="entry name" value="BP450"/>
</dbReference>
<dbReference type="PROSITE" id="PS00086">
    <property type="entry name" value="CYTOCHROME_P450"/>
    <property type="match status" value="1"/>
</dbReference>
<accession>A0A370B4V3</accession>
<dbReference type="InterPro" id="IPR002397">
    <property type="entry name" value="Cyt_P450_B"/>
</dbReference>
<dbReference type="Pfam" id="PF00067">
    <property type="entry name" value="p450"/>
    <property type="match status" value="1"/>
</dbReference>
<dbReference type="GO" id="GO:0036199">
    <property type="term" value="F:cholest-4-en-3-one 26-monooxygenase activity"/>
    <property type="evidence" value="ECO:0007669"/>
    <property type="project" value="TreeGrafter"/>
</dbReference>
<evidence type="ECO:0000313" key="3">
    <source>
        <dbReference type="EMBL" id="RDG36848.1"/>
    </source>
</evidence>